<evidence type="ECO:0000313" key="2">
    <source>
        <dbReference type="Proteomes" id="UP001228581"/>
    </source>
</evidence>
<comment type="caution">
    <text evidence="1">The sequence shown here is derived from an EMBL/GenBank/DDBJ whole genome shotgun (WGS) entry which is preliminary data.</text>
</comment>
<organism evidence="1 2">
    <name type="scientific">Xanthocytophaga flava</name>
    <dbReference type="NCBI Taxonomy" id="3048013"/>
    <lineage>
        <taxon>Bacteria</taxon>
        <taxon>Pseudomonadati</taxon>
        <taxon>Bacteroidota</taxon>
        <taxon>Cytophagia</taxon>
        <taxon>Cytophagales</taxon>
        <taxon>Rhodocytophagaceae</taxon>
        <taxon>Xanthocytophaga</taxon>
    </lineage>
</organism>
<gene>
    <name evidence="1" type="ORF">QNI19_29030</name>
</gene>
<accession>A0ABT7CU39</accession>
<name>A0ABT7CU39_9BACT</name>
<reference evidence="1 2" key="1">
    <citation type="submission" date="2023-05" db="EMBL/GenBank/DDBJ databases">
        <authorList>
            <person name="Zhang X."/>
        </authorList>
    </citation>
    <scope>NUCLEOTIDE SEQUENCE [LARGE SCALE GENOMIC DNA]</scope>
    <source>
        <strain evidence="1 2">DM2B3-1</strain>
    </source>
</reference>
<dbReference type="Proteomes" id="UP001228581">
    <property type="component" value="Unassembled WGS sequence"/>
</dbReference>
<dbReference type="EMBL" id="JASJOT010000027">
    <property type="protein sequence ID" value="MDJ1497016.1"/>
    <property type="molecule type" value="Genomic_DNA"/>
</dbReference>
<protein>
    <submittedName>
        <fullName evidence="1">Uncharacterized protein</fullName>
    </submittedName>
</protein>
<proteinExistence type="predicted"/>
<sequence length="294" mass="33959">MSIEKMSMDYYDIYMTGASSSFSHKTEFVVPFLNVNRKLVNGFLGLHLESEIAYTVCKKMQESGLRCVIVPIAYKLSTLTIDVGRLKALEEFRKQFSIPYIPITQIYSSTESVLTWRFGYSLQTSDDEKSSFVLVDKSDGHIWTKKESSTQIATEYYLELKTSLSKQEIEDIVLMIASDLNFSIYQKGKIIEIDNLDIQVREVNYGSLIQQKVGFVSNIRVDFCLPKYKKGYHAGIQSMLPVMKQLLTAKVSNAILFSNFDDFNYIFVKQEAQIFVNDKWNHWSREELAYFLTI</sequence>
<keyword evidence="2" id="KW-1185">Reference proteome</keyword>
<evidence type="ECO:0000313" key="1">
    <source>
        <dbReference type="EMBL" id="MDJ1497016.1"/>
    </source>
</evidence>